<dbReference type="RefSeq" id="WP_202666611.1">
    <property type="nucleotide sequence ID" value="NZ_JAENMR010000024.1"/>
</dbReference>
<organism evidence="1 2">
    <name type="scientific">Lelliottia amnigena</name>
    <name type="common">Enterobacter amnigenus</name>
    <dbReference type="NCBI Taxonomy" id="61646"/>
    <lineage>
        <taxon>Bacteria</taxon>
        <taxon>Pseudomonadati</taxon>
        <taxon>Pseudomonadota</taxon>
        <taxon>Gammaproteobacteria</taxon>
        <taxon>Enterobacterales</taxon>
        <taxon>Enterobacteriaceae</taxon>
        <taxon>Lelliottia</taxon>
    </lineage>
</organism>
<evidence type="ECO:0000313" key="2">
    <source>
        <dbReference type="Proteomes" id="UP000653275"/>
    </source>
</evidence>
<evidence type="ECO:0000313" key="1">
    <source>
        <dbReference type="EMBL" id="MBL5937229.1"/>
    </source>
</evidence>
<protein>
    <recommendedName>
        <fullName evidence="3">Phage tail protein</fullName>
    </recommendedName>
</protein>
<comment type="caution">
    <text evidence="1">The sequence shown here is derived from an EMBL/GenBank/DDBJ whole genome shotgun (WGS) entry which is preliminary data.</text>
</comment>
<gene>
    <name evidence="1" type="ORF">I7V27_22700</name>
</gene>
<dbReference type="Pfam" id="PF09684">
    <property type="entry name" value="Tail_P2_I"/>
    <property type="match status" value="1"/>
</dbReference>
<sequence>MASLIPPDIRLPAWLRGKEPSTLARAARKYWEGVFQWVTWPLRQFDALTCDEDILELLAWERDVARFNGEPLSLFRKRVAYAFVNAQDAGSVAGFAKIFDRLEIGYIEQEERVPGLDWDIILIRVTDNQISENRELMAEIIRKYGRTCRRYQYQVVTATRISVAAGAYGGIYGVHVASLKR</sequence>
<dbReference type="AlphaFoldDB" id="A0AAP2F366"/>
<dbReference type="Proteomes" id="UP000653275">
    <property type="component" value="Unassembled WGS sequence"/>
</dbReference>
<accession>A0AAP2F366</accession>
<dbReference type="InterPro" id="IPR006521">
    <property type="entry name" value="Tail_protein_I"/>
</dbReference>
<proteinExistence type="predicted"/>
<dbReference type="EMBL" id="JAENMS010000025">
    <property type="protein sequence ID" value="MBL5937229.1"/>
    <property type="molecule type" value="Genomic_DNA"/>
</dbReference>
<name>A0AAP2F366_LELAM</name>
<evidence type="ECO:0008006" key="3">
    <source>
        <dbReference type="Google" id="ProtNLM"/>
    </source>
</evidence>
<reference evidence="1" key="1">
    <citation type="submission" date="2020-12" db="EMBL/GenBank/DDBJ databases">
        <title>Draft genome sequence of Enterobacter spp., Lelliottia spp. and Serratia spp. isolated from drinking water reservoirs and lakes.</title>
        <authorList>
            <person name="Reitter C."/>
            <person name="Neuhaus K."/>
            <person name="Huegler M."/>
        </authorList>
    </citation>
    <scope>NUCLEOTIDE SEQUENCE</scope>
    <source>
        <strain evidence="1">TZW15</strain>
    </source>
</reference>